<keyword evidence="3" id="KW-1185">Reference proteome</keyword>
<comment type="caution">
    <text evidence="2">The sequence shown here is derived from an EMBL/GenBank/DDBJ whole genome shotgun (WGS) entry which is preliminary data.</text>
</comment>
<gene>
    <name evidence="2" type="ORF">EBM89_12525</name>
</gene>
<dbReference type="EMBL" id="RFFI01000067">
    <property type="protein sequence ID" value="RMI08908.1"/>
    <property type="molecule type" value="Genomic_DNA"/>
</dbReference>
<protein>
    <submittedName>
        <fullName evidence="2">Thioredoxin</fullName>
    </submittedName>
</protein>
<dbReference type="Gene3D" id="3.40.30.10">
    <property type="entry name" value="Glutaredoxin"/>
    <property type="match status" value="1"/>
</dbReference>
<dbReference type="CDD" id="cd02947">
    <property type="entry name" value="TRX_family"/>
    <property type="match status" value="1"/>
</dbReference>
<reference evidence="2 3" key="1">
    <citation type="submission" date="2018-10" db="EMBL/GenBank/DDBJ databases">
        <title>Isolation, diversity and antifungal activity of actinobacteria from wheat.</title>
        <authorList>
            <person name="Han C."/>
        </authorList>
    </citation>
    <scope>NUCLEOTIDE SEQUENCE [LARGE SCALE GENOMIC DNA]</scope>
    <source>
        <strain evidence="2 3">NEAU-YY56</strain>
    </source>
</reference>
<dbReference type="InterPro" id="IPR013766">
    <property type="entry name" value="Thioredoxin_domain"/>
</dbReference>
<dbReference type="InterPro" id="IPR036249">
    <property type="entry name" value="Thioredoxin-like_sf"/>
</dbReference>
<dbReference type="SUPFAM" id="SSF52833">
    <property type="entry name" value="Thioredoxin-like"/>
    <property type="match status" value="1"/>
</dbReference>
<dbReference type="Proteomes" id="UP000269289">
    <property type="component" value="Unassembled WGS sequence"/>
</dbReference>
<organism evidence="2 3">
    <name type="scientific">Cellulomonas triticagri</name>
    <dbReference type="NCBI Taxonomy" id="2483352"/>
    <lineage>
        <taxon>Bacteria</taxon>
        <taxon>Bacillati</taxon>
        <taxon>Actinomycetota</taxon>
        <taxon>Actinomycetes</taxon>
        <taxon>Micrococcales</taxon>
        <taxon>Cellulomonadaceae</taxon>
        <taxon>Cellulomonas</taxon>
    </lineage>
</organism>
<dbReference type="RefSeq" id="WP_122149762.1">
    <property type="nucleotide sequence ID" value="NZ_RFFI01000067.1"/>
</dbReference>
<evidence type="ECO:0000259" key="1">
    <source>
        <dbReference type="Pfam" id="PF00085"/>
    </source>
</evidence>
<dbReference type="OrthoDB" id="1495530at2"/>
<feature type="domain" description="Thioredoxin" evidence="1">
    <location>
        <begin position="27"/>
        <end position="94"/>
    </location>
</feature>
<name>A0A3M2JF33_9CELL</name>
<proteinExistence type="predicted"/>
<sequence length="110" mass="11041">MPVTSASAAVSAADLGRPLGRDVTFLQLSSGFCAPCRATRRVLERVVATGDGVAHVEVDVADRADLAERFAVTQTPTVVVLDAAGVPVVTVTGVPTLAAARATAAAAAAR</sequence>
<evidence type="ECO:0000313" key="3">
    <source>
        <dbReference type="Proteomes" id="UP000269289"/>
    </source>
</evidence>
<dbReference type="Pfam" id="PF00085">
    <property type="entry name" value="Thioredoxin"/>
    <property type="match status" value="1"/>
</dbReference>
<dbReference type="AlphaFoldDB" id="A0A3M2JF33"/>
<accession>A0A3M2JF33</accession>
<evidence type="ECO:0000313" key="2">
    <source>
        <dbReference type="EMBL" id="RMI08908.1"/>
    </source>
</evidence>